<dbReference type="Proteomes" id="UP000631114">
    <property type="component" value="Unassembled WGS sequence"/>
</dbReference>
<organism evidence="1 2">
    <name type="scientific">Coptis chinensis</name>
    <dbReference type="NCBI Taxonomy" id="261450"/>
    <lineage>
        <taxon>Eukaryota</taxon>
        <taxon>Viridiplantae</taxon>
        <taxon>Streptophyta</taxon>
        <taxon>Embryophyta</taxon>
        <taxon>Tracheophyta</taxon>
        <taxon>Spermatophyta</taxon>
        <taxon>Magnoliopsida</taxon>
        <taxon>Ranunculales</taxon>
        <taxon>Ranunculaceae</taxon>
        <taxon>Coptidoideae</taxon>
        <taxon>Coptis</taxon>
    </lineage>
</organism>
<name>A0A835IUP2_9MAGN</name>
<sequence>MQERAPVSNQLEDMEYKSCKLERYKDGVVAGSDSSSSTDLDDSTDMSLQLLLDFPGGDEISFFQGHINNYSSMFPSLMMESCLNSSF</sequence>
<proteinExistence type="predicted"/>
<reference evidence="1 2" key="1">
    <citation type="submission" date="2020-10" db="EMBL/GenBank/DDBJ databases">
        <title>The Coptis chinensis genome and diversification of protoberbering-type alkaloids.</title>
        <authorList>
            <person name="Wang B."/>
            <person name="Shu S."/>
            <person name="Song C."/>
            <person name="Liu Y."/>
        </authorList>
    </citation>
    <scope>NUCLEOTIDE SEQUENCE [LARGE SCALE GENOMIC DNA]</scope>
    <source>
        <strain evidence="1">HL-2020</strain>
        <tissue evidence="1">Leaf</tissue>
    </source>
</reference>
<evidence type="ECO:0000313" key="1">
    <source>
        <dbReference type="EMBL" id="KAF9623946.1"/>
    </source>
</evidence>
<evidence type="ECO:0000313" key="2">
    <source>
        <dbReference type="Proteomes" id="UP000631114"/>
    </source>
</evidence>
<dbReference type="EMBL" id="JADFTS010000001">
    <property type="protein sequence ID" value="KAF9623946.1"/>
    <property type="molecule type" value="Genomic_DNA"/>
</dbReference>
<comment type="caution">
    <text evidence="1">The sequence shown here is derived from an EMBL/GenBank/DDBJ whole genome shotgun (WGS) entry which is preliminary data.</text>
</comment>
<dbReference type="AlphaFoldDB" id="A0A835IUP2"/>
<keyword evidence="2" id="KW-1185">Reference proteome</keyword>
<gene>
    <name evidence="1" type="ORF">IFM89_006673</name>
</gene>
<accession>A0A835IUP2</accession>
<protein>
    <submittedName>
        <fullName evidence="1">Uncharacterized protein</fullName>
    </submittedName>
</protein>